<sequence length="292" mass="31236">MTLGLSERSLAGLLFLATTVSVGGATRDLLAEDPSSENTHVVMASDVQWQSLNPNRGDAAPKAGTLWGDQTEDGESGFLVKFVDGFSSPPHIHNNTYRGVVIAGGLHNDDPDAEPMWMPVGSYWTQPSGEVHITAARGDSVAYVEIQEGPYLVQPPSEAFDTGERPVNIDASNLVWLNASDTSWIEATESSGGNEPKIAFLWGQPAADQVSGTLVKLPAGFTGKFMTAASTFRAVVIRGQLHLHLEGKDKIAAFVPGSYFGSEGEATHAIATDEETIVYVRTEGTYRVEAKQ</sequence>
<dbReference type="CDD" id="cd06989">
    <property type="entry name" value="cupin_DRT102"/>
    <property type="match status" value="2"/>
</dbReference>
<dbReference type="PATRIC" id="fig|993517.3.peg.514"/>
<dbReference type="Proteomes" id="UP000007993">
    <property type="component" value="Unassembled WGS sequence"/>
</dbReference>
<name>K5CJP0_RHOBT</name>
<protein>
    <submittedName>
        <fullName evidence="1">Uncharacterized protein</fullName>
    </submittedName>
</protein>
<dbReference type="AlphaFoldDB" id="K5CJP0"/>
<dbReference type="InterPro" id="IPR011051">
    <property type="entry name" value="RmlC_Cupin_sf"/>
</dbReference>
<dbReference type="RefSeq" id="WP_007330482.1">
    <property type="nucleotide sequence ID" value="NZ_AMCW01000012.1"/>
</dbReference>
<evidence type="ECO:0000313" key="2">
    <source>
        <dbReference type="Proteomes" id="UP000007993"/>
    </source>
</evidence>
<dbReference type="InterPro" id="IPR014710">
    <property type="entry name" value="RmlC-like_jellyroll"/>
</dbReference>
<dbReference type="EMBL" id="AMCW01000012">
    <property type="protein sequence ID" value="EKK04270.1"/>
    <property type="molecule type" value="Genomic_DNA"/>
</dbReference>
<gene>
    <name evidence="1" type="ORF">RBSH_00465</name>
</gene>
<dbReference type="SUPFAM" id="SSF51182">
    <property type="entry name" value="RmlC-like cupins"/>
    <property type="match status" value="1"/>
</dbReference>
<accession>K5CJP0</accession>
<proteinExistence type="predicted"/>
<evidence type="ECO:0000313" key="1">
    <source>
        <dbReference type="EMBL" id="EKK04270.1"/>
    </source>
</evidence>
<dbReference type="InterPro" id="IPR028013">
    <property type="entry name" value="DUF4437"/>
</dbReference>
<reference evidence="1 2" key="1">
    <citation type="journal article" date="2013" name="Mar. Genomics">
        <title>Expression of sulfatases in Rhodopirellula baltica and the diversity of sulfatases in the genus Rhodopirellula.</title>
        <authorList>
            <person name="Wegner C.E."/>
            <person name="Richter-Heitmann T."/>
            <person name="Klindworth A."/>
            <person name="Klockow C."/>
            <person name="Richter M."/>
            <person name="Achstetter T."/>
            <person name="Glockner F.O."/>
            <person name="Harder J."/>
        </authorList>
    </citation>
    <scope>NUCLEOTIDE SEQUENCE [LARGE SCALE GENOMIC DNA]</scope>
    <source>
        <strain evidence="1 2">SH28</strain>
    </source>
</reference>
<organism evidence="1 2">
    <name type="scientific">Rhodopirellula baltica SH28</name>
    <dbReference type="NCBI Taxonomy" id="993517"/>
    <lineage>
        <taxon>Bacteria</taxon>
        <taxon>Pseudomonadati</taxon>
        <taxon>Planctomycetota</taxon>
        <taxon>Planctomycetia</taxon>
        <taxon>Pirellulales</taxon>
        <taxon>Pirellulaceae</taxon>
        <taxon>Rhodopirellula</taxon>
    </lineage>
</organism>
<dbReference type="Pfam" id="PF14499">
    <property type="entry name" value="DUF4437"/>
    <property type="match status" value="1"/>
</dbReference>
<comment type="caution">
    <text evidence="1">The sequence shown here is derived from an EMBL/GenBank/DDBJ whole genome shotgun (WGS) entry which is preliminary data.</text>
</comment>
<dbReference type="Gene3D" id="2.60.120.10">
    <property type="entry name" value="Jelly Rolls"/>
    <property type="match status" value="2"/>
</dbReference>